<feature type="repeat" description="PPR" evidence="2">
    <location>
        <begin position="29"/>
        <end position="63"/>
    </location>
</feature>
<sequence length="459" mass="51545">MIRGYAKSETPERSVQLYNEMVRAQTEHDAFTYSFVLNACAKARFLREGEQLHGRVLSMGLCANEFVETNLVNMYAMAGGDTGVIKARKVFDTMTQRNVVTWNSMLAMYLRLGCVDEARETFNVMPERNGVSWTTMIAGCVHSGKSRQALALYYQMWRARVEVDEVTMVATLSACAELGDLETGRWIHSYVDKTFGSTNQLKLVSLNNAIIHMYASSGVIEEAYRVFKKMKRRSIVSWTTVITGLAKQGRGSEALDVFRSMLSVGEGERVLPDEVTFLGVLCACSHTGMVNEGRHYFRYMTQMYGIEPRIEHYGCFVDLLSRAGLLDEAYELIGTMSLKPSEAVWGALLGGCRIHRNIKLASYVGDNLISELKPNEAAMGYFTLLSNAYASADRWVDVANIRQKMVEMGVKKPPGHSQIQVNGVIHYFVAGDWTHKDAYAIHEVVGEITMQTILELQFR</sequence>
<dbReference type="Pfam" id="PF01535">
    <property type="entry name" value="PPR"/>
    <property type="match status" value="1"/>
</dbReference>
<dbReference type="PANTHER" id="PTHR47926">
    <property type="entry name" value="PENTATRICOPEPTIDE REPEAT-CONTAINING PROTEIN"/>
    <property type="match status" value="1"/>
</dbReference>
<dbReference type="InterPro" id="IPR002885">
    <property type="entry name" value="PPR_rpt"/>
</dbReference>
<dbReference type="Proteomes" id="UP000541444">
    <property type="component" value="Unassembled WGS sequence"/>
</dbReference>
<accession>A0A7J7LJK4</accession>
<dbReference type="InterPro" id="IPR011990">
    <property type="entry name" value="TPR-like_helical_dom_sf"/>
</dbReference>
<name>A0A7J7LJK4_9MAGN</name>
<dbReference type="FunFam" id="1.25.40.10:FF:000184">
    <property type="entry name" value="Pentatricopeptide repeat-containing protein, chloroplastic"/>
    <property type="match status" value="1"/>
</dbReference>
<dbReference type="EMBL" id="JACGCM010002247">
    <property type="protein sequence ID" value="KAF6142708.1"/>
    <property type="molecule type" value="Genomic_DNA"/>
</dbReference>
<evidence type="ECO:0000313" key="3">
    <source>
        <dbReference type="EMBL" id="KAF6142708.1"/>
    </source>
</evidence>
<keyword evidence="1" id="KW-0677">Repeat</keyword>
<dbReference type="OrthoDB" id="185373at2759"/>
<comment type="caution">
    <text evidence="3">The sequence shown here is derived from an EMBL/GenBank/DDBJ whole genome shotgun (WGS) entry which is preliminary data.</text>
</comment>
<dbReference type="Pfam" id="PF13041">
    <property type="entry name" value="PPR_2"/>
    <property type="match status" value="3"/>
</dbReference>
<organism evidence="3 4">
    <name type="scientific">Kingdonia uniflora</name>
    <dbReference type="NCBI Taxonomy" id="39325"/>
    <lineage>
        <taxon>Eukaryota</taxon>
        <taxon>Viridiplantae</taxon>
        <taxon>Streptophyta</taxon>
        <taxon>Embryophyta</taxon>
        <taxon>Tracheophyta</taxon>
        <taxon>Spermatophyta</taxon>
        <taxon>Magnoliopsida</taxon>
        <taxon>Ranunculales</taxon>
        <taxon>Circaeasteraceae</taxon>
        <taxon>Kingdonia</taxon>
    </lineage>
</organism>
<dbReference type="AlphaFoldDB" id="A0A7J7LJK4"/>
<evidence type="ECO:0000256" key="1">
    <source>
        <dbReference type="ARBA" id="ARBA00022737"/>
    </source>
</evidence>
<dbReference type="FunFam" id="1.25.40.10:FF:000348">
    <property type="entry name" value="Pentatricopeptide repeat-containing protein chloroplastic"/>
    <property type="match status" value="1"/>
</dbReference>
<dbReference type="Gene3D" id="1.25.40.10">
    <property type="entry name" value="Tetratricopeptide repeat domain"/>
    <property type="match status" value="4"/>
</dbReference>
<dbReference type="Pfam" id="PF20431">
    <property type="entry name" value="E_motif"/>
    <property type="match status" value="1"/>
</dbReference>
<protein>
    <recommendedName>
        <fullName evidence="5">Pentatricopeptide repeat-containing protein</fullName>
    </recommendedName>
</protein>
<feature type="repeat" description="PPR" evidence="2">
    <location>
        <begin position="98"/>
        <end position="132"/>
    </location>
</feature>
<dbReference type="InterPro" id="IPR046960">
    <property type="entry name" value="PPR_At4g14850-like_plant"/>
</dbReference>
<dbReference type="PANTHER" id="PTHR47926:SF526">
    <property type="entry name" value="PENTACOTRIPEPTIDE-REPEAT REGION OF PRORP DOMAIN-CONTAINING PROTEIN"/>
    <property type="match status" value="1"/>
</dbReference>
<feature type="repeat" description="PPR" evidence="2">
    <location>
        <begin position="234"/>
        <end position="268"/>
    </location>
</feature>
<evidence type="ECO:0008006" key="5">
    <source>
        <dbReference type="Google" id="ProtNLM"/>
    </source>
</evidence>
<reference evidence="3 4" key="1">
    <citation type="journal article" date="2020" name="IScience">
        <title>Genome Sequencing of the Endangered Kingdonia uniflora (Circaeasteraceae, Ranunculales) Reveals Potential Mechanisms of Evolutionary Specialization.</title>
        <authorList>
            <person name="Sun Y."/>
            <person name="Deng T."/>
            <person name="Zhang A."/>
            <person name="Moore M.J."/>
            <person name="Landis J.B."/>
            <person name="Lin N."/>
            <person name="Zhang H."/>
            <person name="Zhang X."/>
            <person name="Huang J."/>
            <person name="Zhang X."/>
            <person name="Sun H."/>
            <person name="Wang H."/>
        </authorList>
    </citation>
    <scope>NUCLEOTIDE SEQUENCE [LARGE SCALE GENOMIC DNA]</scope>
    <source>
        <strain evidence="3">TB1705</strain>
        <tissue evidence="3">Leaf</tissue>
    </source>
</reference>
<dbReference type="GO" id="GO:0003723">
    <property type="term" value="F:RNA binding"/>
    <property type="evidence" value="ECO:0007669"/>
    <property type="project" value="InterPro"/>
</dbReference>
<dbReference type="PROSITE" id="PS51375">
    <property type="entry name" value="PPR"/>
    <property type="match status" value="3"/>
</dbReference>
<evidence type="ECO:0000313" key="4">
    <source>
        <dbReference type="Proteomes" id="UP000541444"/>
    </source>
</evidence>
<keyword evidence="4" id="KW-1185">Reference proteome</keyword>
<evidence type="ECO:0000256" key="2">
    <source>
        <dbReference type="PROSITE-ProRule" id="PRU00708"/>
    </source>
</evidence>
<proteinExistence type="predicted"/>
<dbReference type="GO" id="GO:0009451">
    <property type="term" value="P:RNA modification"/>
    <property type="evidence" value="ECO:0007669"/>
    <property type="project" value="InterPro"/>
</dbReference>
<gene>
    <name evidence="3" type="ORF">GIB67_018419</name>
</gene>
<dbReference type="NCBIfam" id="TIGR00756">
    <property type="entry name" value="PPR"/>
    <property type="match status" value="4"/>
</dbReference>
<dbReference type="InterPro" id="IPR046848">
    <property type="entry name" value="E_motif"/>
</dbReference>